<feature type="region of interest" description="Disordered" evidence="1">
    <location>
        <begin position="21"/>
        <end position="43"/>
    </location>
</feature>
<proteinExistence type="predicted"/>
<gene>
    <name evidence="2" type="ORF">NPIL_516891</name>
</gene>
<feature type="non-terminal residue" evidence="2">
    <location>
        <position position="43"/>
    </location>
</feature>
<keyword evidence="3" id="KW-1185">Reference proteome</keyword>
<comment type="caution">
    <text evidence="2">The sequence shown here is derived from an EMBL/GenBank/DDBJ whole genome shotgun (WGS) entry which is preliminary data.</text>
</comment>
<organism evidence="2 3">
    <name type="scientific">Nephila pilipes</name>
    <name type="common">Giant wood spider</name>
    <name type="synonym">Nephila maculata</name>
    <dbReference type="NCBI Taxonomy" id="299642"/>
    <lineage>
        <taxon>Eukaryota</taxon>
        <taxon>Metazoa</taxon>
        <taxon>Ecdysozoa</taxon>
        <taxon>Arthropoda</taxon>
        <taxon>Chelicerata</taxon>
        <taxon>Arachnida</taxon>
        <taxon>Araneae</taxon>
        <taxon>Araneomorphae</taxon>
        <taxon>Entelegynae</taxon>
        <taxon>Araneoidea</taxon>
        <taxon>Nephilidae</taxon>
        <taxon>Nephila</taxon>
    </lineage>
</organism>
<evidence type="ECO:0000256" key="1">
    <source>
        <dbReference type="SAM" id="MobiDB-lite"/>
    </source>
</evidence>
<evidence type="ECO:0000313" key="3">
    <source>
        <dbReference type="Proteomes" id="UP000887013"/>
    </source>
</evidence>
<reference evidence="2" key="1">
    <citation type="submission" date="2020-08" db="EMBL/GenBank/DDBJ databases">
        <title>Multicomponent nature underlies the extraordinary mechanical properties of spider dragline silk.</title>
        <authorList>
            <person name="Kono N."/>
            <person name="Nakamura H."/>
            <person name="Mori M."/>
            <person name="Yoshida Y."/>
            <person name="Ohtoshi R."/>
            <person name="Malay A.D."/>
            <person name="Moran D.A.P."/>
            <person name="Tomita M."/>
            <person name="Numata K."/>
            <person name="Arakawa K."/>
        </authorList>
    </citation>
    <scope>NUCLEOTIDE SEQUENCE</scope>
</reference>
<sequence>MQKDLFLALLELLKKIRKSNERNQTEGRLTGTVVGQEPSAVDL</sequence>
<protein>
    <submittedName>
        <fullName evidence="2">Uncharacterized protein</fullName>
    </submittedName>
</protein>
<name>A0A8X6M8G3_NEPPI</name>
<evidence type="ECO:0000313" key="2">
    <source>
        <dbReference type="EMBL" id="GFS34378.1"/>
    </source>
</evidence>
<dbReference type="Proteomes" id="UP000887013">
    <property type="component" value="Unassembled WGS sequence"/>
</dbReference>
<dbReference type="EMBL" id="BMAW01042473">
    <property type="protein sequence ID" value="GFS34378.1"/>
    <property type="molecule type" value="Genomic_DNA"/>
</dbReference>
<accession>A0A8X6M8G3</accession>
<dbReference type="AlphaFoldDB" id="A0A8X6M8G3"/>